<dbReference type="EMBL" id="FNXY01000002">
    <property type="protein sequence ID" value="SEI52765.1"/>
    <property type="molecule type" value="Genomic_DNA"/>
</dbReference>
<dbReference type="PANTHER" id="PTHR42886:SF29">
    <property type="entry name" value="PUMMELIG, ISOFORM A"/>
    <property type="match status" value="1"/>
</dbReference>
<protein>
    <submittedName>
        <fullName evidence="2">Pimeloyl-ACP methyl ester carboxylesterase</fullName>
    </submittedName>
</protein>
<organism evidence="2 3">
    <name type="scientific">Dyadobacter koreensis</name>
    <dbReference type="NCBI Taxonomy" id="408657"/>
    <lineage>
        <taxon>Bacteria</taxon>
        <taxon>Pseudomonadati</taxon>
        <taxon>Bacteroidota</taxon>
        <taxon>Cytophagia</taxon>
        <taxon>Cytophagales</taxon>
        <taxon>Spirosomataceae</taxon>
        <taxon>Dyadobacter</taxon>
    </lineage>
</organism>
<dbReference type="PANTHER" id="PTHR42886">
    <property type="entry name" value="RE40534P-RELATED"/>
    <property type="match status" value="1"/>
</dbReference>
<sequence>MKLPIFFICFFISIKSFSQEKVVKVNGIDFNVYTKGFENRKNNVPALIFENGMGVGLDTWDLVIDELSKEVPVFAYERANVGKSGKDYKLPAIGKVSENLKCILTTLNIQPPYILIGHSMGGLYTRAYSGLYPNDIAGLVFIDPADFTETKITWNEIFQTIGVPEKKIEEMIYDRLYVTSKIDSLHYGSWSESQILGELRRTDFLEINSLPIPQVPIYFFMGGKFEVPLDRRSKDFDQEAFFMERTRVTIERWRKFIYASSKGGSLIYLSQSGHFIHRDDPRAVISNIKFLLDTILSK</sequence>
<evidence type="ECO:0000259" key="1">
    <source>
        <dbReference type="Pfam" id="PF00561"/>
    </source>
</evidence>
<proteinExistence type="predicted"/>
<dbReference type="STRING" id="408657.SAMN04487995_1155"/>
<dbReference type="Pfam" id="PF00561">
    <property type="entry name" value="Abhydrolase_1"/>
    <property type="match status" value="1"/>
</dbReference>
<dbReference type="Proteomes" id="UP000199532">
    <property type="component" value="Unassembled WGS sequence"/>
</dbReference>
<keyword evidence="3" id="KW-1185">Reference proteome</keyword>
<reference evidence="2 3" key="1">
    <citation type="submission" date="2016-10" db="EMBL/GenBank/DDBJ databases">
        <authorList>
            <person name="de Groot N.N."/>
        </authorList>
    </citation>
    <scope>NUCLEOTIDE SEQUENCE [LARGE SCALE GENOMIC DNA]</scope>
    <source>
        <strain evidence="2 3">DSM 19938</strain>
    </source>
</reference>
<evidence type="ECO:0000313" key="3">
    <source>
        <dbReference type="Proteomes" id="UP000199532"/>
    </source>
</evidence>
<dbReference type="InterPro" id="IPR000073">
    <property type="entry name" value="AB_hydrolase_1"/>
</dbReference>
<dbReference type="InterPro" id="IPR029058">
    <property type="entry name" value="AB_hydrolase_fold"/>
</dbReference>
<dbReference type="SUPFAM" id="SSF53474">
    <property type="entry name" value="alpha/beta-Hydrolases"/>
    <property type="match status" value="1"/>
</dbReference>
<accession>A0A1H6RMD3</accession>
<dbReference type="Gene3D" id="3.40.50.1820">
    <property type="entry name" value="alpha/beta hydrolase"/>
    <property type="match status" value="1"/>
</dbReference>
<evidence type="ECO:0000313" key="2">
    <source>
        <dbReference type="EMBL" id="SEI52765.1"/>
    </source>
</evidence>
<dbReference type="AlphaFoldDB" id="A0A1H6RMD3"/>
<feature type="domain" description="AB hydrolase-1" evidence="1">
    <location>
        <begin position="45"/>
        <end position="158"/>
    </location>
</feature>
<name>A0A1H6RMD3_9BACT</name>
<dbReference type="RefSeq" id="WP_090333218.1">
    <property type="nucleotide sequence ID" value="NZ_FNXY01000002.1"/>
</dbReference>
<dbReference type="OrthoDB" id="59888at2"/>
<gene>
    <name evidence="2" type="ORF">SAMN04487995_1155</name>
</gene>